<evidence type="ECO:0000259" key="2">
    <source>
        <dbReference type="Pfam" id="PF25547"/>
    </source>
</evidence>
<feature type="region of interest" description="Disordered" evidence="1">
    <location>
        <begin position="1"/>
        <end position="33"/>
    </location>
</feature>
<evidence type="ECO:0000313" key="3">
    <source>
        <dbReference type="EMBL" id="KAA5832518.1"/>
    </source>
</evidence>
<comment type="caution">
    <text evidence="3">The sequence shown here is derived from an EMBL/GenBank/DDBJ whole genome shotgun (WGS) entry which is preliminary data.</text>
</comment>
<dbReference type="AlphaFoldDB" id="A0A5M7BWK7"/>
<dbReference type="Pfam" id="PF25547">
    <property type="entry name" value="WXG100_2"/>
    <property type="match status" value="1"/>
</dbReference>
<dbReference type="EMBL" id="VWPH01000007">
    <property type="protein sequence ID" value="KAA5832518.1"/>
    <property type="molecule type" value="Genomic_DNA"/>
</dbReference>
<accession>A0A5M7BWK7</accession>
<gene>
    <name evidence="3" type="ORF">F1721_16060</name>
</gene>
<evidence type="ECO:0000256" key="1">
    <source>
        <dbReference type="SAM" id="MobiDB-lite"/>
    </source>
</evidence>
<proteinExistence type="predicted"/>
<dbReference type="Proteomes" id="UP000323946">
    <property type="component" value="Unassembled WGS sequence"/>
</dbReference>
<keyword evidence="4" id="KW-1185">Reference proteome</keyword>
<dbReference type="SUPFAM" id="SSF140453">
    <property type="entry name" value="EsxAB dimer-like"/>
    <property type="match status" value="1"/>
</dbReference>
<name>A0A5M7BWK7_SACHI</name>
<dbReference type="OrthoDB" id="4763957at2"/>
<reference evidence="3 4" key="1">
    <citation type="submission" date="2019-09" db="EMBL/GenBank/DDBJ databases">
        <title>Draft genome sequence of the thermophilic Saccharopolyspora hirsuta VKM Ac-666T.</title>
        <authorList>
            <person name="Lobastova T.G."/>
            <person name="Fokina V."/>
            <person name="Bragin E.Y."/>
            <person name="Shtratnikova V.Y."/>
            <person name="Starodumova I.P."/>
            <person name="Tarlachkov S.V."/>
            <person name="Donova M.V."/>
        </authorList>
    </citation>
    <scope>NUCLEOTIDE SEQUENCE [LARGE SCALE GENOMIC DNA]</scope>
    <source>
        <strain evidence="3 4">VKM Ac-666</strain>
    </source>
</reference>
<sequence>MSSESDLVVTADESSKESEAKGTANPASGAGGVENVIGTVQSIQNGDWDSAGLNALGVGVDAVGLAADPLATLASWGVGWLMENVSFLREPFDALMGNPDAISGMASTWENIGKELKAVGQEYGQSAQGTTSWEGKAGDAYRTLGADTAKTVDALGEACNGMKAAVDGAGVVVGAVRGIVRDLIAGAIGEIISIVLKWGLAAVATAGIAAGGMIAEAVQTAITWAGKIKGWMDKLADVLKNLSNVLNKLGSAGQSLKTKVDDFFSGLANAPSASVVNPNAQKAVTGQGVKELGEGLQSSTTGRLKDAWAGFKAGGAEYKPWAEGNLFQKPTVDMGPDGGRAKMTYEVTKGAAALDDGKDLAHENQQEQK</sequence>
<dbReference type="InterPro" id="IPR036689">
    <property type="entry name" value="ESAT-6-like_sf"/>
</dbReference>
<feature type="domain" description="Outer membrane channel protein CpnT-like N-terminal" evidence="2">
    <location>
        <begin position="97"/>
        <end position="210"/>
    </location>
</feature>
<evidence type="ECO:0000313" key="4">
    <source>
        <dbReference type="Proteomes" id="UP000323946"/>
    </source>
</evidence>
<dbReference type="InterPro" id="IPR057746">
    <property type="entry name" value="CpnT-like_N"/>
</dbReference>
<organism evidence="3 4">
    <name type="scientific">Saccharopolyspora hirsuta</name>
    <dbReference type="NCBI Taxonomy" id="1837"/>
    <lineage>
        <taxon>Bacteria</taxon>
        <taxon>Bacillati</taxon>
        <taxon>Actinomycetota</taxon>
        <taxon>Actinomycetes</taxon>
        <taxon>Pseudonocardiales</taxon>
        <taxon>Pseudonocardiaceae</taxon>
        <taxon>Saccharopolyspora</taxon>
    </lineage>
</organism>
<dbReference type="RefSeq" id="WP_150067507.1">
    <property type="nucleotide sequence ID" value="NZ_JBEPDJ010000001.1"/>
</dbReference>
<protein>
    <recommendedName>
        <fullName evidence="2">Outer membrane channel protein CpnT-like N-terminal domain-containing protein</fullName>
    </recommendedName>
</protein>